<organism evidence="2 3">
    <name type="scientific">Brevibacterium paucivorans</name>
    <dbReference type="NCBI Taxonomy" id="170994"/>
    <lineage>
        <taxon>Bacteria</taxon>
        <taxon>Bacillati</taxon>
        <taxon>Actinomycetota</taxon>
        <taxon>Actinomycetes</taxon>
        <taxon>Micrococcales</taxon>
        <taxon>Brevibacteriaceae</taxon>
        <taxon>Brevibacterium</taxon>
    </lineage>
</organism>
<proteinExistence type="predicted"/>
<name>A0ABS2SMF1_9MICO</name>
<dbReference type="Proteomes" id="UP000809290">
    <property type="component" value="Unassembled WGS sequence"/>
</dbReference>
<evidence type="ECO:0000256" key="1">
    <source>
        <dbReference type="SAM" id="Phobius"/>
    </source>
</evidence>
<feature type="transmembrane region" description="Helical" evidence="1">
    <location>
        <begin position="58"/>
        <end position="79"/>
    </location>
</feature>
<keyword evidence="1" id="KW-0472">Membrane</keyword>
<keyword evidence="3" id="KW-1185">Reference proteome</keyword>
<protein>
    <submittedName>
        <fullName evidence="2">Uncharacterized protein</fullName>
    </submittedName>
</protein>
<keyword evidence="1" id="KW-0812">Transmembrane</keyword>
<reference evidence="2 3" key="1">
    <citation type="submission" date="2021-01" db="EMBL/GenBank/DDBJ databases">
        <title>Sequencing the genomes of 1000 actinobacteria strains.</title>
        <authorList>
            <person name="Klenk H.-P."/>
        </authorList>
    </citation>
    <scope>NUCLEOTIDE SEQUENCE [LARGE SCALE GENOMIC DNA]</scope>
    <source>
        <strain evidence="2 3">DSM 13657</strain>
    </source>
</reference>
<gene>
    <name evidence="2" type="ORF">JOE56_002151</name>
</gene>
<feature type="transmembrane region" description="Helical" evidence="1">
    <location>
        <begin position="7"/>
        <end position="28"/>
    </location>
</feature>
<evidence type="ECO:0000313" key="2">
    <source>
        <dbReference type="EMBL" id="MBM7817457.1"/>
    </source>
</evidence>
<accession>A0ABS2SMF1</accession>
<sequence>MKPGLSRLLACVGIVLLAVVWYLVGWMLASGFPHYGPLICATIGTCSYFLWSWKYTPGLALVLTGVTALVTTSVGLIAMNPIPFSAT</sequence>
<keyword evidence="1" id="KW-1133">Transmembrane helix</keyword>
<dbReference type="EMBL" id="JAFBCP010000001">
    <property type="protein sequence ID" value="MBM7817457.1"/>
    <property type="molecule type" value="Genomic_DNA"/>
</dbReference>
<feature type="transmembrane region" description="Helical" evidence="1">
    <location>
        <begin position="34"/>
        <end position="51"/>
    </location>
</feature>
<evidence type="ECO:0000313" key="3">
    <source>
        <dbReference type="Proteomes" id="UP000809290"/>
    </source>
</evidence>
<comment type="caution">
    <text evidence="2">The sequence shown here is derived from an EMBL/GenBank/DDBJ whole genome shotgun (WGS) entry which is preliminary data.</text>
</comment>